<dbReference type="OrthoDB" id="9774949at2"/>
<sequence>MSAQQITGFLLLLVFIFTLDGCKRVRPDTPVQEEFEAPIPDPVSFMAGNLTFNIRDLEAKINKSLSITLVPEETFEGRKGEAWRLRVERTGPVRIRYADRKVYFSAPLQVWYSNPIGLRKADKRKSRPLCALSVTFNSPVGVGSSWRLATKSRFENYEWTQEPKVQMLGIKINVKGLAEKILDKRKADIEAAIDKAVHDGLHLNREVSKVWRDMQNPIRIAKVPENIWLMPKPFSIAAAPVYGNARQITVPLQIAFRVKTRIGPKPMVDSLEYLPKLLRRNELPDSTRLEVLAFIPYAEVNQVLARTLAKQKLDLVGGNLTIKSASIYGSGRKLILKADVGGRVKGTLFFHGSPVYDTLTNTLGMKDVDFDVDTKERLLATADWLLHDHLRDTIQAAMVIPLRQQITSIPTKIETAFANAKVGQKTALNIDTFRLIPQRIVVRPDGIQVLIKVQSKVAVKVKRL</sequence>
<reference evidence="1 2" key="1">
    <citation type="submission" date="2017-11" db="EMBL/GenBank/DDBJ databases">
        <title>Taxonomic description and genome sequences of Spirosoma HA7 sp. nov., isolated from pollen microhabitat of Corylus avellana.</title>
        <authorList>
            <person name="Ambika Manirajan B."/>
            <person name="Suarez C."/>
            <person name="Ratering S."/>
            <person name="Geissler-Plaum R."/>
            <person name="Cardinale M."/>
            <person name="Sylvia S."/>
        </authorList>
    </citation>
    <scope>NUCLEOTIDE SEQUENCE [LARGE SCALE GENOMIC DNA]</scope>
    <source>
        <strain evidence="1 2">HA7</strain>
    </source>
</reference>
<name>A0A2K8YYN8_9BACT</name>
<evidence type="ECO:0008006" key="3">
    <source>
        <dbReference type="Google" id="ProtNLM"/>
    </source>
</evidence>
<protein>
    <recommendedName>
        <fullName evidence="3">DUF4403 domain-containing protein</fullName>
    </recommendedName>
</protein>
<keyword evidence="2" id="KW-1185">Reference proteome</keyword>
<organism evidence="1 2">
    <name type="scientific">Spirosoma pollinicola</name>
    <dbReference type="NCBI Taxonomy" id="2057025"/>
    <lineage>
        <taxon>Bacteria</taxon>
        <taxon>Pseudomonadati</taxon>
        <taxon>Bacteroidota</taxon>
        <taxon>Cytophagia</taxon>
        <taxon>Cytophagales</taxon>
        <taxon>Cytophagaceae</taxon>
        <taxon>Spirosoma</taxon>
    </lineage>
</organism>
<dbReference type="RefSeq" id="WP_100988457.1">
    <property type="nucleotide sequence ID" value="NZ_CP025096.1"/>
</dbReference>
<accession>A0A2K8YYN8</accession>
<proteinExistence type="predicted"/>
<dbReference type="AlphaFoldDB" id="A0A2K8YYN8"/>
<evidence type="ECO:0000313" key="1">
    <source>
        <dbReference type="EMBL" id="AUD02741.1"/>
    </source>
</evidence>
<dbReference type="Pfam" id="PF14356">
    <property type="entry name" value="DUF4403"/>
    <property type="match status" value="1"/>
</dbReference>
<dbReference type="Proteomes" id="UP000232883">
    <property type="component" value="Chromosome"/>
</dbReference>
<dbReference type="KEGG" id="spir:CWM47_13395"/>
<gene>
    <name evidence="1" type="ORF">CWM47_13395</name>
</gene>
<dbReference type="InterPro" id="IPR025515">
    <property type="entry name" value="DUF4403"/>
</dbReference>
<dbReference type="EMBL" id="CP025096">
    <property type="protein sequence ID" value="AUD02741.1"/>
    <property type="molecule type" value="Genomic_DNA"/>
</dbReference>
<evidence type="ECO:0000313" key="2">
    <source>
        <dbReference type="Proteomes" id="UP000232883"/>
    </source>
</evidence>